<dbReference type="AlphaFoldDB" id="A0A382WU47"/>
<feature type="non-terminal residue" evidence="2">
    <location>
        <position position="1"/>
    </location>
</feature>
<reference evidence="2" key="1">
    <citation type="submission" date="2018-05" db="EMBL/GenBank/DDBJ databases">
        <authorList>
            <person name="Lanie J.A."/>
            <person name="Ng W.-L."/>
            <person name="Kazmierczak K.M."/>
            <person name="Andrzejewski T.M."/>
            <person name="Davidsen T.M."/>
            <person name="Wayne K.J."/>
            <person name="Tettelin H."/>
            <person name="Glass J.I."/>
            <person name="Rusch D."/>
            <person name="Podicherti R."/>
            <person name="Tsui H.-C.T."/>
            <person name="Winkler M.E."/>
        </authorList>
    </citation>
    <scope>NUCLEOTIDE SEQUENCE</scope>
</reference>
<name>A0A382WU47_9ZZZZ</name>
<protein>
    <submittedName>
        <fullName evidence="2">Uncharacterized protein</fullName>
    </submittedName>
</protein>
<feature type="region of interest" description="Disordered" evidence="1">
    <location>
        <begin position="1"/>
        <end position="45"/>
    </location>
</feature>
<organism evidence="2">
    <name type="scientific">marine metagenome</name>
    <dbReference type="NCBI Taxonomy" id="408172"/>
    <lineage>
        <taxon>unclassified sequences</taxon>
        <taxon>metagenomes</taxon>
        <taxon>ecological metagenomes</taxon>
    </lineage>
</organism>
<evidence type="ECO:0000313" key="2">
    <source>
        <dbReference type="EMBL" id="SVD62164.1"/>
    </source>
</evidence>
<evidence type="ECO:0000256" key="1">
    <source>
        <dbReference type="SAM" id="MobiDB-lite"/>
    </source>
</evidence>
<feature type="non-terminal residue" evidence="2">
    <location>
        <position position="45"/>
    </location>
</feature>
<accession>A0A382WU47</accession>
<gene>
    <name evidence="2" type="ORF">METZ01_LOCUS415018</name>
</gene>
<sequence length="45" mass="4857">PPRRGRCPYRPLQAAQGHSALRRGVPQPVRQGRLPLGSRQGAGSL</sequence>
<dbReference type="EMBL" id="UINC01162416">
    <property type="protein sequence ID" value="SVD62164.1"/>
    <property type="molecule type" value="Genomic_DNA"/>
</dbReference>
<proteinExistence type="predicted"/>